<dbReference type="EMBL" id="MU129072">
    <property type="protein sequence ID" value="KAF9507801.1"/>
    <property type="molecule type" value="Genomic_DNA"/>
</dbReference>
<dbReference type="AlphaFoldDB" id="A0A9P6DMC2"/>
<protein>
    <recommendedName>
        <fullName evidence="3">Chromo domain-containing protein</fullName>
    </recommendedName>
</protein>
<dbReference type="OrthoDB" id="3211671at2759"/>
<reference evidence="1" key="1">
    <citation type="journal article" date="2020" name="Nat. Commun.">
        <title>Large-scale genome sequencing of mycorrhizal fungi provides insights into the early evolution of symbiotic traits.</title>
        <authorList>
            <person name="Miyauchi S."/>
            <person name="Kiss E."/>
            <person name="Kuo A."/>
            <person name="Drula E."/>
            <person name="Kohler A."/>
            <person name="Sanchez-Garcia M."/>
            <person name="Morin E."/>
            <person name="Andreopoulos B."/>
            <person name="Barry K.W."/>
            <person name="Bonito G."/>
            <person name="Buee M."/>
            <person name="Carver A."/>
            <person name="Chen C."/>
            <person name="Cichocki N."/>
            <person name="Clum A."/>
            <person name="Culley D."/>
            <person name="Crous P.W."/>
            <person name="Fauchery L."/>
            <person name="Girlanda M."/>
            <person name="Hayes R.D."/>
            <person name="Keri Z."/>
            <person name="LaButti K."/>
            <person name="Lipzen A."/>
            <person name="Lombard V."/>
            <person name="Magnuson J."/>
            <person name="Maillard F."/>
            <person name="Murat C."/>
            <person name="Nolan M."/>
            <person name="Ohm R.A."/>
            <person name="Pangilinan J."/>
            <person name="Pereira M.F."/>
            <person name="Perotto S."/>
            <person name="Peter M."/>
            <person name="Pfister S."/>
            <person name="Riley R."/>
            <person name="Sitrit Y."/>
            <person name="Stielow J.B."/>
            <person name="Szollosi G."/>
            <person name="Zifcakova L."/>
            <person name="Stursova M."/>
            <person name="Spatafora J.W."/>
            <person name="Tedersoo L."/>
            <person name="Vaario L.M."/>
            <person name="Yamada A."/>
            <person name="Yan M."/>
            <person name="Wang P."/>
            <person name="Xu J."/>
            <person name="Bruns T."/>
            <person name="Baldrian P."/>
            <person name="Vilgalys R."/>
            <person name="Dunand C."/>
            <person name="Henrissat B."/>
            <person name="Grigoriev I.V."/>
            <person name="Hibbett D."/>
            <person name="Nagy L.G."/>
            <person name="Martin F.M."/>
        </authorList>
    </citation>
    <scope>NUCLEOTIDE SEQUENCE</scope>
    <source>
        <strain evidence="1">UP504</strain>
    </source>
</reference>
<feature type="non-terminal residue" evidence="1">
    <location>
        <position position="106"/>
    </location>
</feature>
<evidence type="ECO:0008006" key="3">
    <source>
        <dbReference type="Google" id="ProtNLM"/>
    </source>
</evidence>
<dbReference type="Proteomes" id="UP000886523">
    <property type="component" value="Unassembled WGS sequence"/>
</dbReference>
<sequence length="106" mass="11891">TFELELPPELRARGILPRFHASKLRPYIPNDDIRFPARHQEAIPGFGPADHTAVSSMISHSGKGKDAMFLVQWTTGQQSWEPYAIVRNLTALSDYLEALGVPIHKL</sequence>
<name>A0A9P6DMC2_9AGAM</name>
<keyword evidence="2" id="KW-1185">Reference proteome</keyword>
<comment type="caution">
    <text evidence="1">The sequence shown here is derived from an EMBL/GenBank/DDBJ whole genome shotgun (WGS) entry which is preliminary data.</text>
</comment>
<proteinExistence type="predicted"/>
<evidence type="ECO:0000313" key="2">
    <source>
        <dbReference type="Proteomes" id="UP000886523"/>
    </source>
</evidence>
<gene>
    <name evidence="1" type="ORF">BS47DRAFT_1281130</name>
</gene>
<organism evidence="1 2">
    <name type="scientific">Hydnum rufescens UP504</name>
    <dbReference type="NCBI Taxonomy" id="1448309"/>
    <lineage>
        <taxon>Eukaryota</taxon>
        <taxon>Fungi</taxon>
        <taxon>Dikarya</taxon>
        <taxon>Basidiomycota</taxon>
        <taxon>Agaricomycotina</taxon>
        <taxon>Agaricomycetes</taxon>
        <taxon>Cantharellales</taxon>
        <taxon>Hydnaceae</taxon>
        <taxon>Hydnum</taxon>
    </lineage>
</organism>
<evidence type="ECO:0000313" key="1">
    <source>
        <dbReference type="EMBL" id="KAF9507801.1"/>
    </source>
</evidence>
<feature type="non-terminal residue" evidence="1">
    <location>
        <position position="1"/>
    </location>
</feature>
<accession>A0A9P6DMC2</accession>